<name>A0ABQ4ZLN7_9ASTR</name>
<evidence type="ECO:0000313" key="2">
    <source>
        <dbReference type="EMBL" id="GJS90767.1"/>
    </source>
</evidence>
<evidence type="ECO:0008006" key="4">
    <source>
        <dbReference type="Google" id="ProtNLM"/>
    </source>
</evidence>
<evidence type="ECO:0000256" key="1">
    <source>
        <dbReference type="SAM" id="MobiDB-lite"/>
    </source>
</evidence>
<protein>
    <recommendedName>
        <fullName evidence="4">Reverse transcriptase domain-containing protein</fullName>
    </recommendedName>
</protein>
<organism evidence="2 3">
    <name type="scientific">Tanacetum coccineum</name>
    <dbReference type="NCBI Taxonomy" id="301880"/>
    <lineage>
        <taxon>Eukaryota</taxon>
        <taxon>Viridiplantae</taxon>
        <taxon>Streptophyta</taxon>
        <taxon>Embryophyta</taxon>
        <taxon>Tracheophyta</taxon>
        <taxon>Spermatophyta</taxon>
        <taxon>Magnoliopsida</taxon>
        <taxon>eudicotyledons</taxon>
        <taxon>Gunneridae</taxon>
        <taxon>Pentapetalae</taxon>
        <taxon>asterids</taxon>
        <taxon>campanulids</taxon>
        <taxon>Asterales</taxon>
        <taxon>Asteraceae</taxon>
        <taxon>Asteroideae</taxon>
        <taxon>Anthemideae</taxon>
        <taxon>Anthemidinae</taxon>
        <taxon>Tanacetum</taxon>
    </lineage>
</organism>
<keyword evidence="3" id="KW-1185">Reference proteome</keyword>
<reference evidence="2" key="1">
    <citation type="journal article" date="2022" name="Int. J. Mol. Sci.">
        <title>Draft Genome of Tanacetum Coccineum: Genomic Comparison of Closely Related Tanacetum-Family Plants.</title>
        <authorList>
            <person name="Yamashiro T."/>
            <person name="Shiraishi A."/>
            <person name="Nakayama K."/>
            <person name="Satake H."/>
        </authorList>
    </citation>
    <scope>NUCLEOTIDE SEQUENCE</scope>
</reference>
<dbReference type="EMBL" id="BQNB010011454">
    <property type="protein sequence ID" value="GJS90767.1"/>
    <property type="molecule type" value="Genomic_DNA"/>
</dbReference>
<accession>A0ABQ4ZLN7</accession>
<evidence type="ECO:0000313" key="3">
    <source>
        <dbReference type="Proteomes" id="UP001151760"/>
    </source>
</evidence>
<dbReference type="Proteomes" id="UP001151760">
    <property type="component" value="Unassembled WGS sequence"/>
</dbReference>
<comment type="caution">
    <text evidence="2">The sequence shown here is derived from an EMBL/GenBank/DDBJ whole genome shotgun (WGS) entry which is preliminary data.</text>
</comment>
<sequence length="128" mass="15119">MPRNNGKDRPDQAKVASGQSDKPRATLIVKRNRWSSKLETELCSRSSPWKGCVGRSRFVKKPDKIMGTEIKRLKRSRIPLVKVRWNSRRGPEFTWEREDSFKQKYPQLFTTRVSHPLRRSLSFETKLF</sequence>
<proteinExistence type="predicted"/>
<gene>
    <name evidence="2" type="ORF">Tco_0773403</name>
</gene>
<reference evidence="2" key="2">
    <citation type="submission" date="2022-01" db="EMBL/GenBank/DDBJ databases">
        <authorList>
            <person name="Yamashiro T."/>
            <person name="Shiraishi A."/>
            <person name="Satake H."/>
            <person name="Nakayama K."/>
        </authorList>
    </citation>
    <scope>NUCLEOTIDE SEQUENCE</scope>
</reference>
<feature type="region of interest" description="Disordered" evidence="1">
    <location>
        <begin position="1"/>
        <end position="25"/>
    </location>
</feature>
<feature type="compositionally biased region" description="Basic and acidic residues" evidence="1">
    <location>
        <begin position="1"/>
        <end position="12"/>
    </location>
</feature>